<organism evidence="2 3">
    <name type="scientific">Streptomyces cyanogenus</name>
    <dbReference type="NCBI Taxonomy" id="80860"/>
    <lineage>
        <taxon>Bacteria</taxon>
        <taxon>Bacillati</taxon>
        <taxon>Actinomycetota</taxon>
        <taxon>Actinomycetes</taxon>
        <taxon>Kitasatosporales</taxon>
        <taxon>Streptomycetaceae</taxon>
        <taxon>Streptomyces</taxon>
    </lineage>
</organism>
<evidence type="ECO:0000313" key="3">
    <source>
        <dbReference type="Proteomes" id="UP000663908"/>
    </source>
</evidence>
<reference evidence="2 3" key="1">
    <citation type="submission" date="2021-03" db="EMBL/GenBank/DDBJ databases">
        <title>Complete genome sequence of Streptomyces cyanogenus S136, producer of anticancer angucycline landomycin A.</title>
        <authorList>
            <person name="Hrab P."/>
            <person name="Ruckert C."/>
            <person name="Busche T."/>
            <person name="Ostash I."/>
            <person name="Kalinowski J."/>
            <person name="Fedorenko V."/>
            <person name="Yushchuk O."/>
            <person name="Ostash B."/>
        </authorList>
    </citation>
    <scope>NUCLEOTIDE SEQUENCE [LARGE SCALE GENOMIC DNA]</scope>
    <source>
        <strain evidence="2 3">S136</strain>
    </source>
</reference>
<gene>
    <name evidence="2" type="ORF">S1361_03955</name>
</gene>
<feature type="compositionally biased region" description="Basic residues" evidence="1">
    <location>
        <begin position="164"/>
        <end position="174"/>
    </location>
</feature>
<feature type="region of interest" description="Disordered" evidence="1">
    <location>
        <begin position="245"/>
        <end position="301"/>
    </location>
</feature>
<feature type="region of interest" description="Disordered" evidence="1">
    <location>
        <begin position="164"/>
        <end position="185"/>
    </location>
</feature>
<evidence type="ECO:0000256" key="1">
    <source>
        <dbReference type="SAM" id="MobiDB-lite"/>
    </source>
</evidence>
<feature type="region of interest" description="Disordered" evidence="1">
    <location>
        <begin position="1"/>
        <end position="34"/>
    </location>
</feature>
<sequence length="341" mass="37307">MTPTRAGPPGPSPAADEGARAVRPGRARRRSRLPRSRLAYRGDLLAWTPRPTRPRTGLRPCARWNARVAAWMNWCFHHGGGRLARQTGIRHDPHPPHGVARCLTPSLPLLPACLLPRSRWWSPGARQPPLKDSAAEAGPPPTPATVRRCCPALWCRRIPAAGRGARRRRRRGRGRPGSGCRTAAGRRGGLRARAEWCGAAAGVELGLVAQVGDQAGRAIGDVRAAGPEHQLPGALREQAAEVHLPRAPLGGHGPGTDERKDHRSRRRERVRTRKPRSSVTALSWSHRRPAALQRRTCPPRPPLAAAVIQGRRRGPGLTPEAPKEWCRCEISRPVPCGRCRH</sequence>
<protein>
    <submittedName>
        <fullName evidence="2">Uncharacterized protein</fullName>
    </submittedName>
</protein>
<dbReference type="Proteomes" id="UP000663908">
    <property type="component" value="Chromosome"/>
</dbReference>
<proteinExistence type="predicted"/>
<feature type="region of interest" description="Disordered" evidence="1">
    <location>
        <begin position="124"/>
        <end position="143"/>
    </location>
</feature>
<evidence type="ECO:0000313" key="2">
    <source>
        <dbReference type="EMBL" id="QTD96487.1"/>
    </source>
</evidence>
<feature type="compositionally biased region" description="Pro residues" evidence="1">
    <location>
        <begin position="1"/>
        <end position="12"/>
    </location>
</feature>
<keyword evidence="3" id="KW-1185">Reference proteome</keyword>
<feature type="compositionally biased region" description="Basic residues" evidence="1">
    <location>
        <begin position="23"/>
        <end position="34"/>
    </location>
</feature>
<accession>A0ABX7TIY4</accession>
<name>A0ABX7TIY4_STRCY</name>
<dbReference type="EMBL" id="CP071839">
    <property type="protein sequence ID" value="QTD96487.1"/>
    <property type="molecule type" value="Genomic_DNA"/>
</dbReference>
<feature type="compositionally biased region" description="Basic residues" evidence="1">
    <location>
        <begin position="262"/>
        <end position="276"/>
    </location>
</feature>